<dbReference type="InterPro" id="IPR036390">
    <property type="entry name" value="WH_DNA-bd_sf"/>
</dbReference>
<protein>
    <submittedName>
        <fullName evidence="4">ROK family protein</fullName>
    </submittedName>
</protein>
<dbReference type="SUPFAM" id="SSF46785">
    <property type="entry name" value="Winged helix' DNA-binding domain"/>
    <property type="match status" value="1"/>
</dbReference>
<dbReference type="STRING" id="1423804.FD14_GL002424"/>
<comment type="similarity">
    <text evidence="2">Belongs to the ROK (NagC/XylR) family.</text>
</comment>
<keyword evidence="3" id="KW-0119">Carbohydrate metabolism</keyword>
<sequence length="395" mass="43402">MGNAIRNRMQLHQQNIQSVLAQVFNHQPISRIEISRNLALNKSTVSSLYNDLKEQGVVEELGEGAASTVGGRKPVLIAINRRYGYTMNFDFGYRHLHVMQNNLSGDVLTYTQVDVKDLTIDEIVPLIDEQLQKASGDDRTSHGLLGISFAIHGTVDSNKITYSPFLKMGSIDLARYFGTKYSVPVLLENEANLAAVYERDFNHGQSLNNSVTISIHRGIGAGLIINKQLYRGAHGEAGEIGRSLQIGGLADETPKKTEDFCSEDAIIGQISEAKDNIPLDRHGVVELFNAGDEVTKQALKSFVDNVARIIINTTNSYDPDAVFLNSPLIETLPQLLPDIELAYQRMVTSASVPIEVTKNSHYATLLGGCALVTRQVLEMDEFELRFGGVDVTPSA</sequence>
<dbReference type="InterPro" id="IPR000600">
    <property type="entry name" value="ROK"/>
</dbReference>
<dbReference type="InterPro" id="IPR036388">
    <property type="entry name" value="WH-like_DNA-bd_sf"/>
</dbReference>
<dbReference type="Proteomes" id="UP000051442">
    <property type="component" value="Unassembled WGS sequence"/>
</dbReference>
<dbReference type="PANTHER" id="PTHR18964:SF149">
    <property type="entry name" value="BIFUNCTIONAL UDP-N-ACETYLGLUCOSAMINE 2-EPIMERASE_N-ACETYLMANNOSAMINE KINASE"/>
    <property type="match status" value="1"/>
</dbReference>
<dbReference type="Gene3D" id="1.10.10.10">
    <property type="entry name" value="Winged helix-like DNA-binding domain superfamily/Winged helix DNA-binding domain"/>
    <property type="match status" value="1"/>
</dbReference>
<comment type="function">
    <text evidence="1">Transcriptional repressor of xylose-utilizing enzymes.</text>
</comment>
<dbReference type="EMBL" id="AYZM01000167">
    <property type="protein sequence ID" value="KRN18035.1"/>
    <property type="molecule type" value="Genomic_DNA"/>
</dbReference>
<name>A0A0R2EQV3_9LACO</name>
<organism evidence="4 5">
    <name type="scientific">Secundilactobacillus similis DSM 23365 = JCM 2765</name>
    <dbReference type="NCBI Taxonomy" id="1423804"/>
    <lineage>
        <taxon>Bacteria</taxon>
        <taxon>Bacillati</taxon>
        <taxon>Bacillota</taxon>
        <taxon>Bacilli</taxon>
        <taxon>Lactobacillales</taxon>
        <taxon>Lactobacillaceae</taxon>
        <taxon>Secundilactobacillus</taxon>
    </lineage>
</organism>
<dbReference type="PANTHER" id="PTHR18964">
    <property type="entry name" value="ROK (REPRESSOR, ORF, KINASE) FAMILY"/>
    <property type="match status" value="1"/>
</dbReference>
<evidence type="ECO:0000313" key="5">
    <source>
        <dbReference type="Proteomes" id="UP000051442"/>
    </source>
</evidence>
<evidence type="ECO:0000313" key="4">
    <source>
        <dbReference type="EMBL" id="KRN18035.1"/>
    </source>
</evidence>
<dbReference type="GO" id="GO:0042732">
    <property type="term" value="P:D-xylose metabolic process"/>
    <property type="evidence" value="ECO:0007669"/>
    <property type="project" value="UniProtKB-KW"/>
</dbReference>
<dbReference type="Pfam" id="PF00480">
    <property type="entry name" value="ROK"/>
    <property type="match status" value="1"/>
</dbReference>
<dbReference type="InterPro" id="IPR049874">
    <property type="entry name" value="ROK_cs"/>
</dbReference>
<dbReference type="RefSeq" id="WP_054736905.1">
    <property type="nucleotide sequence ID" value="NZ_AYZM01000167.1"/>
</dbReference>
<dbReference type="PROSITE" id="PS01125">
    <property type="entry name" value="ROK"/>
    <property type="match status" value="1"/>
</dbReference>
<accession>A0A0R2EQV3</accession>
<dbReference type="AlphaFoldDB" id="A0A0R2EQV3"/>
<evidence type="ECO:0000256" key="1">
    <source>
        <dbReference type="ARBA" id="ARBA00002486"/>
    </source>
</evidence>
<keyword evidence="3" id="KW-0859">Xylose metabolism</keyword>
<reference evidence="4 5" key="1">
    <citation type="journal article" date="2015" name="Genome Announc.">
        <title>Expanding the biotechnology potential of lactobacilli through comparative genomics of 213 strains and associated genera.</title>
        <authorList>
            <person name="Sun Z."/>
            <person name="Harris H.M."/>
            <person name="McCann A."/>
            <person name="Guo C."/>
            <person name="Argimon S."/>
            <person name="Zhang W."/>
            <person name="Yang X."/>
            <person name="Jeffery I.B."/>
            <person name="Cooney J.C."/>
            <person name="Kagawa T.F."/>
            <person name="Liu W."/>
            <person name="Song Y."/>
            <person name="Salvetti E."/>
            <person name="Wrobel A."/>
            <person name="Rasinkangas P."/>
            <person name="Parkhill J."/>
            <person name="Rea M.C."/>
            <person name="O'Sullivan O."/>
            <person name="Ritari J."/>
            <person name="Douillard F.P."/>
            <person name="Paul Ross R."/>
            <person name="Yang R."/>
            <person name="Briner A.E."/>
            <person name="Felis G.E."/>
            <person name="de Vos W.M."/>
            <person name="Barrangou R."/>
            <person name="Klaenhammer T.R."/>
            <person name="Caufield P.W."/>
            <person name="Cui Y."/>
            <person name="Zhang H."/>
            <person name="O'Toole P.W."/>
        </authorList>
    </citation>
    <scope>NUCLEOTIDE SEQUENCE [LARGE SCALE GENOMIC DNA]</scope>
    <source>
        <strain evidence="4 5">DSM 23365</strain>
    </source>
</reference>
<dbReference type="Gene3D" id="3.30.420.40">
    <property type="match status" value="2"/>
</dbReference>
<gene>
    <name evidence="4" type="ORF">FD14_GL002424</name>
</gene>
<proteinExistence type="inferred from homology"/>
<dbReference type="InterPro" id="IPR043129">
    <property type="entry name" value="ATPase_NBD"/>
</dbReference>
<evidence type="ECO:0000256" key="2">
    <source>
        <dbReference type="ARBA" id="ARBA00006479"/>
    </source>
</evidence>
<dbReference type="OrthoDB" id="9796533at2"/>
<evidence type="ECO:0000256" key="3">
    <source>
        <dbReference type="ARBA" id="ARBA00022629"/>
    </source>
</evidence>
<keyword evidence="5" id="KW-1185">Reference proteome</keyword>
<comment type="caution">
    <text evidence="4">The sequence shown here is derived from an EMBL/GenBank/DDBJ whole genome shotgun (WGS) entry which is preliminary data.</text>
</comment>
<dbReference type="PATRIC" id="fig|1423804.4.peg.2622"/>
<dbReference type="SUPFAM" id="SSF53067">
    <property type="entry name" value="Actin-like ATPase domain"/>
    <property type="match status" value="1"/>
</dbReference>